<reference evidence="9" key="2">
    <citation type="journal article" date="2013" name="Stand. Genomic Sci.">
        <title>Complete genome sequence of Desulfocapsa sulfexigens, a marine deltaproteobacterium specialized in disproportionating inorganic sulfur compounds.</title>
        <authorList>
            <person name="Finster K.W."/>
            <person name="Kjeldsen K.U."/>
            <person name="Kube M."/>
            <person name="Reinhardt R."/>
            <person name="Mussmann M."/>
            <person name="Amann R."/>
            <person name="Schreiber L."/>
        </authorList>
    </citation>
    <scope>NUCLEOTIDE SEQUENCE [LARGE SCALE GENOMIC DNA]</scope>
    <source>
        <strain evidence="9">DSM 10523 / SB164P1</strain>
    </source>
</reference>
<keyword evidence="8" id="KW-0966">Cell projection</keyword>
<evidence type="ECO:0000313" key="9">
    <source>
        <dbReference type="Proteomes" id="UP000011724"/>
    </source>
</evidence>
<dbReference type="PATRIC" id="fig|879567.3.peg.2414"/>
<proteinExistence type="inferred from homology"/>
<dbReference type="STRING" id="1322246.BN4_12267"/>
<dbReference type="OrthoDB" id="9785233at2"/>
<dbReference type="InterPro" id="IPR005648">
    <property type="entry name" value="FlgD"/>
</dbReference>
<dbReference type="Gene3D" id="2.30.30.910">
    <property type="match status" value="1"/>
</dbReference>
<dbReference type="RefSeq" id="WP_015415545.1">
    <property type="nucleotide sequence ID" value="NC_020409.1"/>
</dbReference>
<feature type="domain" description="FlgD/Vpr Ig-like" evidence="6">
    <location>
        <begin position="106"/>
        <end position="181"/>
    </location>
</feature>
<reference evidence="8 9" key="1">
    <citation type="journal article" date="2013" name="PLoS ONE">
        <title>The first genomic and proteomic characterization of a deep-sea sulfate reducer: insights into the piezophilic lifestyle of Desulfovibrio piezophilus.</title>
        <authorList>
            <person name="Pradel N."/>
            <person name="Ji B."/>
            <person name="Gimenez G."/>
            <person name="Talla E."/>
            <person name="Lenoble P."/>
            <person name="Garel M."/>
            <person name="Tamburini C."/>
            <person name="Fourquet P."/>
            <person name="Lebrun R."/>
            <person name="Bertin P."/>
            <person name="Denis Y."/>
            <person name="Pophillat M."/>
            <person name="Barbe V."/>
            <person name="Ollivier B."/>
            <person name="Dolla A."/>
        </authorList>
    </citation>
    <scope>NUCLEOTIDE SEQUENCE [LARGE SCALE GENOMIC DNA]</scope>
    <source>
        <strain evidence="9">DSM 10523 / SB164P1</strain>
    </source>
</reference>
<dbReference type="AlphaFoldDB" id="M1WTE7"/>
<feature type="domain" description="FlgD Tudor-like" evidence="7">
    <location>
        <begin position="89"/>
        <end position="222"/>
    </location>
</feature>
<gene>
    <name evidence="8" type="ordered locus">BN4_12267</name>
</gene>
<dbReference type="BioCyc" id="DPIE1322246:BN4_RS11385-MONOMER"/>
<evidence type="ECO:0000313" key="8">
    <source>
        <dbReference type="EMBL" id="CCH49502.1"/>
    </source>
</evidence>
<evidence type="ECO:0000259" key="6">
    <source>
        <dbReference type="Pfam" id="PF13860"/>
    </source>
</evidence>
<sequence>MTVETTSYYDSLTTATTETTTTTSDSSTSLTSDDFITLLLAELEYQDPTEPVDNSQMVDQMTQYSQLEQLTEMNDQLESMTETISSASMTTALNYIGMEVTAEGYTLSKSGEDLSDLYFETTEDAETLTADIYDSSGNIVQTLTYSNVDAGSYELDWDGTDSDGEDVDDGYYYVIMTGENSEGDTIDVTTTTTGTVSGLSNTDDGVILTLEDGRTVNMLNVTYATS</sequence>
<keyword evidence="8" id="KW-0282">Flagellum</keyword>
<dbReference type="Pfam" id="PF13860">
    <property type="entry name" value="FlgD_ig"/>
    <property type="match status" value="1"/>
</dbReference>
<dbReference type="HOGENOM" id="CLU_047535_0_1_7"/>
<evidence type="ECO:0000256" key="4">
    <source>
        <dbReference type="ARBA" id="ARBA00024746"/>
    </source>
</evidence>
<dbReference type="GO" id="GO:0044781">
    <property type="term" value="P:bacterial-type flagellum organization"/>
    <property type="evidence" value="ECO:0007669"/>
    <property type="project" value="UniProtKB-UniRule"/>
</dbReference>
<dbReference type="Pfam" id="PF13861">
    <property type="entry name" value="FLgD_tudor"/>
    <property type="match status" value="1"/>
</dbReference>
<keyword evidence="9" id="KW-1185">Reference proteome</keyword>
<dbReference type="Pfam" id="PF03963">
    <property type="entry name" value="FlgD"/>
    <property type="match status" value="1"/>
</dbReference>
<evidence type="ECO:0000256" key="1">
    <source>
        <dbReference type="ARBA" id="ARBA00010577"/>
    </source>
</evidence>
<comment type="function">
    <text evidence="4 5">Required for flagellar hook formation. May act as a scaffolding protein.</text>
</comment>
<evidence type="ECO:0000256" key="3">
    <source>
        <dbReference type="ARBA" id="ARBA00022795"/>
    </source>
</evidence>
<comment type="similarity">
    <text evidence="1 5">Belongs to the FlgD family.</text>
</comment>
<dbReference type="Proteomes" id="UP000011724">
    <property type="component" value="Chromosome"/>
</dbReference>
<organism evidence="8 9">
    <name type="scientific">Pseudodesulfovibrio piezophilus (strain DSM 21447 / JCM 15486 / C1TLV30)</name>
    <name type="common">Desulfovibrio piezophilus</name>
    <dbReference type="NCBI Taxonomy" id="1322246"/>
    <lineage>
        <taxon>Bacteria</taxon>
        <taxon>Pseudomonadati</taxon>
        <taxon>Thermodesulfobacteriota</taxon>
        <taxon>Desulfovibrionia</taxon>
        <taxon>Desulfovibrionales</taxon>
        <taxon>Desulfovibrionaceae</taxon>
    </lineage>
</organism>
<accession>M1WTE7</accession>
<keyword evidence="3 5" id="KW-1005">Bacterial flagellum biogenesis</keyword>
<dbReference type="EMBL" id="FO203427">
    <property type="protein sequence ID" value="CCH49502.1"/>
    <property type="molecule type" value="Genomic_DNA"/>
</dbReference>
<dbReference type="KEGG" id="dpi:BN4_12267"/>
<evidence type="ECO:0000259" key="7">
    <source>
        <dbReference type="Pfam" id="PF13861"/>
    </source>
</evidence>
<keyword evidence="8" id="KW-0969">Cilium</keyword>
<dbReference type="Gene3D" id="2.60.40.4070">
    <property type="match status" value="1"/>
</dbReference>
<name>M1WTE7_PSEP2</name>
<dbReference type="eggNOG" id="COG1843">
    <property type="taxonomic scope" value="Bacteria"/>
</dbReference>
<dbReference type="InterPro" id="IPR025963">
    <property type="entry name" value="FLgD_Tudor"/>
</dbReference>
<evidence type="ECO:0000256" key="2">
    <source>
        <dbReference type="ARBA" id="ARBA00016013"/>
    </source>
</evidence>
<dbReference type="InterPro" id="IPR025965">
    <property type="entry name" value="FlgD/Vpr_Ig-like"/>
</dbReference>
<evidence type="ECO:0000256" key="5">
    <source>
        <dbReference type="RuleBase" id="RU362076"/>
    </source>
</evidence>
<protein>
    <recommendedName>
        <fullName evidence="2 5">Basal-body rod modification protein FlgD</fullName>
    </recommendedName>
</protein>